<organism evidence="1">
    <name type="scientific">hydrothermal vent metagenome</name>
    <dbReference type="NCBI Taxonomy" id="652676"/>
    <lineage>
        <taxon>unclassified sequences</taxon>
        <taxon>metagenomes</taxon>
        <taxon>ecological metagenomes</taxon>
    </lineage>
</organism>
<evidence type="ECO:0008006" key="2">
    <source>
        <dbReference type="Google" id="ProtNLM"/>
    </source>
</evidence>
<evidence type="ECO:0000313" key="1">
    <source>
        <dbReference type="EMBL" id="VAW41270.1"/>
    </source>
</evidence>
<sequence>MRKWIILLLLSISTLFLAACTIATPTADTCDQNGSLLQDDFSGEQQCGWREYSQGGAVVEIAEGSLNISTSQTGQIWWSNVGRDFADVIVTVQARQTSGPNNNAYGVICRYQDENNFYIFLISGDGFYAIGKYESGKDQISYLTENQEYIPSDLINQGIATNLIRVSCVGNELSLSVNGLPLVTVMDDKFMAGDVGLGVSTLEPGTAVVQFDDLLVLAP</sequence>
<dbReference type="PROSITE" id="PS51257">
    <property type="entry name" value="PROKAR_LIPOPROTEIN"/>
    <property type="match status" value="1"/>
</dbReference>
<protein>
    <recommendedName>
        <fullName evidence="2">3-keto-disaccharide hydrolase domain-containing protein</fullName>
    </recommendedName>
</protein>
<proteinExistence type="predicted"/>
<dbReference type="EMBL" id="UOEU01000834">
    <property type="protein sequence ID" value="VAW41270.1"/>
    <property type="molecule type" value="Genomic_DNA"/>
</dbReference>
<dbReference type="Gene3D" id="2.60.120.560">
    <property type="entry name" value="Exo-inulinase, domain 1"/>
    <property type="match status" value="1"/>
</dbReference>
<name>A0A3B0VL53_9ZZZZ</name>
<dbReference type="AlphaFoldDB" id="A0A3B0VL53"/>
<accession>A0A3B0VL53</accession>
<reference evidence="1" key="1">
    <citation type="submission" date="2018-06" db="EMBL/GenBank/DDBJ databases">
        <authorList>
            <person name="Zhirakovskaya E."/>
        </authorList>
    </citation>
    <scope>NUCLEOTIDE SEQUENCE</scope>
</reference>
<gene>
    <name evidence="1" type="ORF">MNBD_CHLOROFLEXI01-1304</name>
</gene>